<comment type="caution">
    <text evidence="2">The sequence shown here is derived from an EMBL/GenBank/DDBJ whole genome shotgun (WGS) entry which is preliminary data.</text>
</comment>
<keyword evidence="1" id="KW-0812">Transmembrane</keyword>
<dbReference type="AlphaFoldDB" id="A0A8X7PC19"/>
<reference evidence="2 3" key="1">
    <citation type="submission" date="2020-02" db="EMBL/GenBank/DDBJ databases">
        <authorList>
            <person name="Ma Q."/>
            <person name="Huang Y."/>
            <person name="Song X."/>
            <person name="Pei D."/>
        </authorList>
    </citation>
    <scope>NUCLEOTIDE SEQUENCE [LARGE SCALE GENOMIC DNA]</scope>
    <source>
        <strain evidence="2">Sxm20200214</strain>
        <tissue evidence="2">Leaf</tissue>
    </source>
</reference>
<dbReference type="EMBL" id="JAAMPC010000017">
    <property type="protein sequence ID" value="KAG2247842.1"/>
    <property type="molecule type" value="Genomic_DNA"/>
</dbReference>
<dbReference type="Proteomes" id="UP000886595">
    <property type="component" value="Unassembled WGS sequence"/>
</dbReference>
<keyword evidence="1" id="KW-1133">Transmembrane helix</keyword>
<evidence type="ECO:0000313" key="3">
    <source>
        <dbReference type="Proteomes" id="UP000886595"/>
    </source>
</evidence>
<evidence type="ECO:0000256" key="1">
    <source>
        <dbReference type="SAM" id="Phobius"/>
    </source>
</evidence>
<sequence length="198" mass="22752">MTDSYPRKRLNIDSKPEIICRLTQDSTRLSEHLVLVNSKRLPVSPEKYVSPDFKFMNPAKDPCWKRIIGNDSHITISELGDMLENDPLMPYERRLQLALIMIVDGTCHCGCVGAITSPRSLVKPRKEESCGEMNDFSGARKSKDMLMPWKKLDANEFGIQRSSISESTRMVANKLRKRGIYYFFSSFDLGFWLDYVVC</sequence>
<organism evidence="2 3">
    <name type="scientific">Brassica carinata</name>
    <name type="common">Ethiopian mustard</name>
    <name type="synonym">Abyssinian cabbage</name>
    <dbReference type="NCBI Taxonomy" id="52824"/>
    <lineage>
        <taxon>Eukaryota</taxon>
        <taxon>Viridiplantae</taxon>
        <taxon>Streptophyta</taxon>
        <taxon>Embryophyta</taxon>
        <taxon>Tracheophyta</taxon>
        <taxon>Spermatophyta</taxon>
        <taxon>Magnoliopsida</taxon>
        <taxon>eudicotyledons</taxon>
        <taxon>Gunneridae</taxon>
        <taxon>Pentapetalae</taxon>
        <taxon>rosids</taxon>
        <taxon>malvids</taxon>
        <taxon>Brassicales</taxon>
        <taxon>Brassicaceae</taxon>
        <taxon>Brassiceae</taxon>
        <taxon>Brassica</taxon>
    </lineage>
</organism>
<evidence type="ECO:0000313" key="2">
    <source>
        <dbReference type="EMBL" id="KAG2247842.1"/>
    </source>
</evidence>
<gene>
    <name evidence="2" type="ORF">Bca52824_087470</name>
</gene>
<keyword evidence="1" id="KW-0472">Membrane</keyword>
<dbReference type="OrthoDB" id="10421112at2759"/>
<feature type="transmembrane region" description="Helical" evidence="1">
    <location>
        <begin position="179"/>
        <end position="197"/>
    </location>
</feature>
<accession>A0A8X7PC19</accession>
<protein>
    <submittedName>
        <fullName evidence="2">Uncharacterized protein</fullName>
    </submittedName>
</protein>
<name>A0A8X7PC19_BRACI</name>
<proteinExistence type="predicted"/>
<keyword evidence="3" id="KW-1185">Reference proteome</keyword>